<accession>A0A4Y8LN90</accession>
<protein>
    <recommendedName>
        <fullName evidence="4">S-layer homology domain-containing protein</fullName>
    </recommendedName>
</protein>
<proteinExistence type="predicted"/>
<feature type="signal peptide" evidence="1">
    <location>
        <begin position="1"/>
        <end position="28"/>
    </location>
</feature>
<evidence type="ECO:0000256" key="1">
    <source>
        <dbReference type="SAM" id="SignalP"/>
    </source>
</evidence>
<sequence length="540" mass="61078">MKKIKSSILVIILSLLTGSSLIFNSADASSLIIDGKEYSGYISVGDHIHTYHFTLEQPAEVSFNITSEISRNNYYIYDESKNDLDNISLSGSKSSPQIKTLTVDLKPGNYTFTSSVQGYTRNEGNYTFTMDVLEYPVDEVEPNNGTAESLFVEYDKQYSGHLAINDRTDYYKFEVPSQGTVDLKGEGFVISQTNFIVFDSQNNTVIDKSYTSSKVSPSKINESLYLSEGTYYIAFYSRQYWSERSGAYNFTLSFSDALANELEPNNGTTLATATNFGNINKGFIALNDTVDYYTFTAQSADEIIFSFNSYLSGWLRVTLLDENNNRIVSKNIKSDHLTPGIIKFTEPLEAGKYFVLIQRDSYSDSYGSYDFMISSSAITKFKDYSANAYWTNPFIWGMENDVIKGDVKSMKLSPYNNLNEVQWLAMIFRYSKPDEVNEDRNNWTKTYYDLAKTYSLPNSGNPYAALRRGDVAVIMAQAFQGKKVTEREAVQWMYDHNLTTGKDSSKPKDYANFDANASLARAQAAVFLYRAIEEQGLEFN</sequence>
<gene>
    <name evidence="2" type="ORF">E2626_01600</name>
</gene>
<feature type="chain" id="PRO_5021384091" description="S-layer homology domain-containing protein" evidence="1">
    <location>
        <begin position="29"/>
        <end position="540"/>
    </location>
</feature>
<evidence type="ECO:0008006" key="4">
    <source>
        <dbReference type="Google" id="ProtNLM"/>
    </source>
</evidence>
<keyword evidence="1" id="KW-0732">Signal</keyword>
<evidence type="ECO:0000313" key="3">
    <source>
        <dbReference type="Proteomes" id="UP000297776"/>
    </source>
</evidence>
<comment type="caution">
    <text evidence="2">The sequence shown here is derived from an EMBL/GenBank/DDBJ whole genome shotgun (WGS) entry which is preliminary data.</text>
</comment>
<reference evidence="2 3" key="1">
    <citation type="submission" date="2019-03" db="EMBL/GenBank/DDBJ databases">
        <authorList>
            <person name="Yang Y."/>
        </authorList>
    </citation>
    <scope>NUCLEOTIDE SEQUENCE [LARGE SCALE GENOMIC DNA]</scope>
    <source>
        <strain evidence="2 3">ASL-1</strain>
    </source>
</reference>
<dbReference type="AlphaFoldDB" id="A0A4Y8LN90"/>
<dbReference type="RefSeq" id="WP_134378953.1">
    <property type="nucleotide sequence ID" value="NZ_SORX01000001.1"/>
</dbReference>
<dbReference type="SUPFAM" id="SSF89260">
    <property type="entry name" value="Collagen-binding domain"/>
    <property type="match status" value="3"/>
</dbReference>
<evidence type="ECO:0000313" key="2">
    <source>
        <dbReference type="EMBL" id="TFE04050.1"/>
    </source>
</evidence>
<organism evidence="2 3">
    <name type="scientific">Jeotgalibacillus salarius</name>
    <dbReference type="NCBI Taxonomy" id="546023"/>
    <lineage>
        <taxon>Bacteria</taxon>
        <taxon>Bacillati</taxon>
        <taxon>Bacillota</taxon>
        <taxon>Bacilli</taxon>
        <taxon>Bacillales</taxon>
        <taxon>Caryophanaceae</taxon>
        <taxon>Jeotgalibacillus</taxon>
    </lineage>
</organism>
<dbReference type="OrthoDB" id="9809549at2"/>
<keyword evidence="3" id="KW-1185">Reference proteome</keyword>
<dbReference type="EMBL" id="SORX01000001">
    <property type="protein sequence ID" value="TFE04050.1"/>
    <property type="molecule type" value="Genomic_DNA"/>
</dbReference>
<name>A0A4Y8LN90_9BACL</name>
<dbReference type="Gene3D" id="2.60.120.380">
    <property type="match status" value="3"/>
</dbReference>
<dbReference type="Proteomes" id="UP000297776">
    <property type="component" value="Unassembled WGS sequence"/>
</dbReference>